<evidence type="ECO:0000313" key="1">
    <source>
        <dbReference type="EMBL" id="PWB92821.1"/>
    </source>
</evidence>
<proteinExistence type="predicted"/>
<keyword evidence="2" id="KW-1185">Reference proteome</keyword>
<name>A0A2U1SMI0_METSR</name>
<reference evidence="1 2" key="1">
    <citation type="journal article" date="2018" name="Appl. Microbiol. Biotechnol.">
        <title>Co-cultivation of the strictly anaerobic methanogen Methanosarcina barkeri with aerobic methanotrophs in an oxygen-limited membrane bioreactor.</title>
        <authorList>
            <person name="In 't Zandt M.H."/>
            <person name="van den Bosch T.J.M."/>
            <person name="Rijkers R."/>
            <person name="van Kessel M.A.H.J."/>
            <person name="Jetten M.S.M."/>
            <person name="Welte C.U."/>
        </authorList>
    </citation>
    <scope>NUCLEOTIDE SEQUENCE [LARGE SCALE GENOMIC DNA]</scope>
    <source>
        <strain evidence="1 2">DSM 17706</strain>
    </source>
</reference>
<dbReference type="AlphaFoldDB" id="A0A2U1SMI0"/>
<sequence>MNGAVSASPGVISFEARRQGEFRERVCKIVGHAALRSEDKAVVTMARGASSAQNLDAPSALSAAVEQLQHE</sequence>
<gene>
    <name evidence="1" type="ORF">C5689_16120</name>
</gene>
<evidence type="ECO:0000313" key="2">
    <source>
        <dbReference type="Proteomes" id="UP000245137"/>
    </source>
</evidence>
<accession>A0A2U1SMI0</accession>
<dbReference type="RefSeq" id="WP_108918279.1">
    <property type="nucleotide sequence ID" value="NZ_BGJY01000004.1"/>
</dbReference>
<dbReference type="EMBL" id="PUIV01000035">
    <property type="protein sequence ID" value="PWB92821.1"/>
    <property type="molecule type" value="Genomic_DNA"/>
</dbReference>
<dbReference type="Proteomes" id="UP000245137">
    <property type="component" value="Unassembled WGS sequence"/>
</dbReference>
<organism evidence="1 2">
    <name type="scientific">Methylosinus sporium</name>
    <dbReference type="NCBI Taxonomy" id="428"/>
    <lineage>
        <taxon>Bacteria</taxon>
        <taxon>Pseudomonadati</taxon>
        <taxon>Pseudomonadota</taxon>
        <taxon>Alphaproteobacteria</taxon>
        <taxon>Hyphomicrobiales</taxon>
        <taxon>Methylocystaceae</taxon>
        <taxon>Methylosinus</taxon>
    </lineage>
</organism>
<comment type="caution">
    <text evidence="1">The sequence shown here is derived from an EMBL/GenBank/DDBJ whole genome shotgun (WGS) entry which is preliminary data.</text>
</comment>
<protein>
    <submittedName>
        <fullName evidence="1">Uncharacterized protein</fullName>
    </submittedName>
</protein>